<reference evidence="3" key="1">
    <citation type="submission" date="2025-08" db="UniProtKB">
        <authorList>
            <consortium name="RefSeq"/>
        </authorList>
    </citation>
    <scope>IDENTIFICATION</scope>
    <source>
        <tissue evidence="3">Whole body</tissue>
    </source>
</reference>
<name>A0A8B8FZW6_9HEMI</name>
<dbReference type="GeneID" id="112687417"/>
<dbReference type="PROSITE" id="PS51827">
    <property type="entry name" value="XTBD"/>
    <property type="match status" value="1"/>
</dbReference>
<organism evidence="2 3">
    <name type="scientific">Sipha flava</name>
    <name type="common">yellow sugarcane aphid</name>
    <dbReference type="NCBI Taxonomy" id="143950"/>
    <lineage>
        <taxon>Eukaryota</taxon>
        <taxon>Metazoa</taxon>
        <taxon>Ecdysozoa</taxon>
        <taxon>Arthropoda</taxon>
        <taxon>Hexapoda</taxon>
        <taxon>Insecta</taxon>
        <taxon>Pterygota</taxon>
        <taxon>Neoptera</taxon>
        <taxon>Paraneoptera</taxon>
        <taxon>Hemiptera</taxon>
        <taxon>Sternorrhyncha</taxon>
        <taxon>Aphidomorpha</taxon>
        <taxon>Aphidoidea</taxon>
        <taxon>Aphididae</taxon>
        <taxon>Sipha</taxon>
    </lineage>
</organism>
<dbReference type="Proteomes" id="UP000694846">
    <property type="component" value="Unplaced"/>
</dbReference>
<protein>
    <submittedName>
        <fullName evidence="3">Partner of xrn-2 protein 1-like isoform X1</fullName>
    </submittedName>
</protein>
<proteinExistence type="predicted"/>
<dbReference type="RefSeq" id="XP_025415896.1">
    <property type="nucleotide sequence ID" value="XM_025560111.1"/>
</dbReference>
<dbReference type="Pfam" id="PF11952">
    <property type="entry name" value="XTBD"/>
    <property type="match status" value="1"/>
</dbReference>
<dbReference type="PANTHER" id="PTHR48430">
    <property type="entry name" value="PARTNER OF XRN-2 PROTEIN 1"/>
    <property type="match status" value="1"/>
</dbReference>
<dbReference type="AlphaFoldDB" id="A0A8B8FZW6"/>
<accession>A0A8B8FZW6</accession>
<dbReference type="PANTHER" id="PTHR48430:SF1">
    <property type="entry name" value="PARTNER OF XRN-2 PROTEIN 1"/>
    <property type="match status" value="1"/>
</dbReference>
<gene>
    <name evidence="3" type="primary">LOC112687417</name>
</gene>
<sequence length="115" mass="13709">MAVINVYINKMSFDTTWDVDKYKSEFEYEDHWQFRRQFLIAHQDKFPEDRLVCLAQVFFNVEFLGCKYPKKTMDLIEKLSEGLADELRENRKGKLQRTFVGASDAAEERAKNKRC</sequence>
<dbReference type="InterPro" id="IPR021859">
    <property type="entry name" value="XTBD"/>
</dbReference>
<evidence type="ECO:0000313" key="3">
    <source>
        <dbReference type="RefSeq" id="XP_025415896.1"/>
    </source>
</evidence>
<evidence type="ECO:0000259" key="1">
    <source>
        <dbReference type="PROSITE" id="PS51827"/>
    </source>
</evidence>
<dbReference type="OrthoDB" id="2359216at2759"/>
<feature type="domain" description="XRN2-binding (XTBD)" evidence="1">
    <location>
        <begin position="19"/>
        <end position="103"/>
    </location>
</feature>
<evidence type="ECO:0000313" key="2">
    <source>
        <dbReference type="Proteomes" id="UP000694846"/>
    </source>
</evidence>
<keyword evidence="2" id="KW-1185">Reference proteome</keyword>